<reference evidence="1 2" key="1">
    <citation type="submission" date="2024-05" db="EMBL/GenBank/DDBJ databases">
        <authorList>
            <person name="Wallberg A."/>
        </authorList>
    </citation>
    <scope>NUCLEOTIDE SEQUENCE [LARGE SCALE GENOMIC DNA]</scope>
</reference>
<evidence type="ECO:0000313" key="2">
    <source>
        <dbReference type="Proteomes" id="UP001497623"/>
    </source>
</evidence>
<evidence type="ECO:0000313" key="1">
    <source>
        <dbReference type="EMBL" id="CAL4060911.1"/>
    </source>
</evidence>
<accession>A0AAV2PMI8</accession>
<protein>
    <recommendedName>
        <fullName evidence="3">Secreted protein</fullName>
    </recommendedName>
</protein>
<organism evidence="1 2">
    <name type="scientific">Meganyctiphanes norvegica</name>
    <name type="common">Northern krill</name>
    <name type="synonym">Thysanopoda norvegica</name>
    <dbReference type="NCBI Taxonomy" id="48144"/>
    <lineage>
        <taxon>Eukaryota</taxon>
        <taxon>Metazoa</taxon>
        <taxon>Ecdysozoa</taxon>
        <taxon>Arthropoda</taxon>
        <taxon>Crustacea</taxon>
        <taxon>Multicrustacea</taxon>
        <taxon>Malacostraca</taxon>
        <taxon>Eumalacostraca</taxon>
        <taxon>Eucarida</taxon>
        <taxon>Euphausiacea</taxon>
        <taxon>Euphausiidae</taxon>
        <taxon>Meganyctiphanes</taxon>
    </lineage>
</organism>
<dbReference type="EMBL" id="CAXKWB010000457">
    <property type="protein sequence ID" value="CAL4060911.1"/>
    <property type="molecule type" value="Genomic_DNA"/>
</dbReference>
<dbReference type="AlphaFoldDB" id="A0AAV2PMI8"/>
<dbReference type="Proteomes" id="UP001497623">
    <property type="component" value="Unassembled WGS sequence"/>
</dbReference>
<gene>
    <name evidence="1" type="ORF">MNOR_LOCUS1666</name>
</gene>
<evidence type="ECO:0008006" key="3">
    <source>
        <dbReference type="Google" id="ProtNLM"/>
    </source>
</evidence>
<name>A0AAV2PMI8_MEGNR</name>
<proteinExistence type="predicted"/>
<comment type="caution">
    <text evidence="1">The sequence shown here is derived from an EMBL/GenBank/DDBJ whole genome shotgun (WGS) entry which is preliminary data.</text>
</comment>
<sequence>MYVATIMVGRMAASAARIVRLQMNAHMQKEFARSTLVIVHLEHMLQQAVVEVVTVANQSWKLFRTRTVRSKTDTALKPPTVRMASIPALGNASKPVTTQG</sequence>
<keyword evidence="2" id="KW-1185">Reference proteome</keyword>